<evidence type="ECO:0000313" key="2">
    <source>
        <dbReference type="EMBL" id="ABR46720.1"/>
    </source>
</evidence>
<evidence type="ECO:0000313" key="3">
    <source>
        <dbReference type="Proteomes" id="UP000001572"/>
    </source>
</evidence>
<dbReference type="Proteomes" id="UP000001572">
    <property type="component" value="Chromosome"/>
</dbReference>
<dbReference type="HOGENOM" id="CLU_1329648_0_0_9"/>
<organism evidence="2 3">
    <name type="scientific">Alkaliphilus metalliredigens (strain QYMF)</name>
    <dbReference type="NCBI Taxonomy" id="293826"/>
    <lineage>
        <taxon>Bacteria</taxon>
        <taxon>Bacillati</taxon>
        <taxon>Bacillota</taxon>
        <taxon>Clostridia</taxon>
        <taxon>Peptostreptococcales</taxon>
        <taxon>Natronincolaceae</taxon>
        <taxon>Alkaliphilus</taxon>
    </lineage>
</organism>
<keyword evidence="3" id="KW-1185">Reference proteome</keyword>
<keyword evidence="1" id="KW-0732">Signal</keyword>
<dbReference type="KEGG" id="amt:Amet_0493"/>
<reference evidence="3" key="1">
    <citation type="journal article" date="2016" name="Genome Announc.">
        <title>Complete genome sequence of Alkaliphilus metalliredigens strain QYMF, an alkaliphilic and metal-reducing bacterium isolated from borax-contaminated leachate ponds.</title>
        <authorList>
            <person name="Hwang C."/>
            <person name="Copeland A."/>
            <person name="Lucas S."/>
            <person name="Lapidus A."/>
            <person name="Barry K."/>
            <person name="Detter J.C."/>
            <person name="Glavina Del Rio T."/>
            <person name="Hammon N."/>
            <person name="Israni S."/>
            <person name="Dalin E."/>
            <person name="Tice H."/>
            <person name="Pitluck S."/>
            <person name="Chertkov O."/>
            <person name="Brettin T."/>
            <person name="Bruce D."/>
            <person name="Han C."/>
            <person name="Schmutz J."/>
            <person name="Larimer F."/>
            <person name="Land M.L."/>
            <person name="Hauser L."/>
            <person name="Kyrpides N."/>
            <person name="Mikhailova N."/>
            <person name="Ye Q."/>
            <person name="Zhou J."/>
            <person name="Richardson P."/>
            <person name="Fields M.W."/>
        </authorList>
    </citation>
    <scope>NUCLEOTIDE SEQUENCE [LARGE SCALE GENOMIC DNA]</scope>
    <source>
        <strain evidence="3">QYMF</strain>
    </source>
</reference>
<feature type="signal peptide" evidence="1">
    <location>
        <begin position="1"/>
        <end position="23"/>
    </location>
</feature>
<dbReference type="OrthoDB" id="1955180at2"/>
<protein>
    <submittedName>
        <fullName evidence="2">Uncharacterized protein</fullName>
    </submittedName>
</protein>
<feature type="chain" id="PRO_5038521613" evidence="1">
    <location>
        <begin position="24"/>
        <end position="206"/>
    </location>
</feature>
<dbReference type="AlphaFoldDB" id="A6TKK2"/>
<dbReference type="eggNOG" id="ENOG5033GTM">
    <property type="taxonomic scope" value="Bacteria"/>
</dbReference>
<dbReference type="RefSeq" id="WP_011971628.1">
    <property type="nucleotide sequence ID" value="NC_009633.1"/>
</dbReference>
<dbReference type="EMBL" id="CP000724">
    <property type="protein sequence ID" value="ABR46720.1"/>
    <property type="molecule type" value="Genomic_DNA"/>
</dbReference>
<evidence type="ECO:0000256" key="1">
    <source>
        <dbReference type="SAM" id="SignalP"/>
    </source>
</evidence>
<sequence length="206" mass="22399">MKRTKFLALALVVALMMMGAGYAYWTQDLTIQNTVNTGELDVQFTELELDVEGAAYMGSASSFLPADTDGEYNLKLDLIDAYPGAGFTVSFDLANTGTLAANVRNFDITDTNNNADLVLVRSYTVGNSTESLTTDTTLQEVLDAFNALNDNEGISVEYDDSVSVELVLEINPDADNQVDSDLYLEEDVTGAISFTINATAYQYNEI</sequence>
<proteinExistence type="predicted"/>
<gene>
    <name evidence="2" type="ordered locus">Amet_0493</name>
</gene>
<accession>A6TKK2</accession>
<name>A6TKK2_ALKMQ</name>